<name>A0ABQ6DFB6_9HYPH</name>
<gene>
    <name evidence="2" type="ORF">GCM10007888_19210</name>
</gene>
<dbReference type="Proteomes" id="UP001156856">
    <property type="component" value="Unassembled WGS sequence"/>
</dbReference>
<evidence type="ECO:0000256" key="1">
    <source>
        <dbReference type="SAM" id="MobiDB-lite"/>
    </source>
</evidence>
<feature type="region of interest" description="Disordered" evidence="1">
    <location>
        <begin position="63"/>
        <end position="93"/>
    </location>
</feature>
<comment type="caution">
    <text evidence="2">The sequence shown here is derived from an EMBL/GenBank/DDBJ whole genome shotgun (WGS) entry which is preliminary data.</text>
</comment>
<proteinExistence type="predicted"/>
<reference evidence="3" key="1">
    <citation type="journal article" date="2019" name="Int. J. Syst. Evol. Microbiol.">
        <title>The Global Catalogue of Microorganisms (GCM) 10K type strain sequencing project: providing services to taxonomists for standard genome sequencing and annotation.</title>
        <authorList>
            <consortium name="The Broad Institute Genomics Platform"/>
            <consortium name="The Broad Institute Genome Sequencing Center for Infectious Disease"/>
            <person name="Wu L."/>
            <person name="Ma J."/>
        </authorList>
    </citation>
    <scope>NUCLEOTIDE SEQUENCE [LARGE SCALE GENOMIC DNA]</scope>
    <source>
        <strain evidence="3">NBRC 107715</strain>
    </source>
</reference>
<keyword evidence="3" id="KW-1185">Reference proteome</keyword>
<feature type="compositionally biased region" description="Basic and acidic residues" evidence="1">
    <location>
        <begin position="63"/>
        <end position="74"/>
    </location>
</feature>
<protein>
    <recommendedName>
        <fullName evidence="4">DUF1508 domain-containing protein</fullName>
    </recommendedName>
</protein>
<organism evidence="2 3">
    <name type="scientific">Methylobacterium oxalidis</name>
    <dbReference type="NCBI Taxonomy" id="944322"/>
    <lineage>
        <taxon>Bacteria</taxon>
        <taxon>Pseudomonadati</taxon>
        <taxon>Pseudomonadota</taxon>
        <taxon>Alphaproteobacteria</taxon>
        <taxon>Hyphomicrobiales</taxon>
        <taxon>Methylobacteriaceae</taxon>
        <taxon>Methylobacterium</taxon>
    </lineage>
</organism>
<feature type="region of interest" description="Disordered" evidence="1">
    <location>
        <begin position="1"/>
        <end position="24"/>
    </location>
</feature>
<evidence type="ECO:0008006" key="4">
    <source>
        <dbReference type="Google" id="ProtNLM"/>
    </source>
</evidence>
<sequence length="93" mass="10250">MPGAQGAQALPCRSRPEKPGAMPYIGAMTNEIPHPYEIEILPLEKPAGAYRWVLRRSGKLLERSDRPHSSEDKALASAIKAMEGDLTPTGRRR</sequence>
<accession>A0ABQ6DFB6</accession>
<evidence type="ECO:0000313" key="2">
    <source>
        <dbReference type="EMBL" id="GLS63540.1"/>
    </source>
</evidence>
<dbReference type="EMBL" id="BSPK01000024">
    <property type="protein sequence ID" value="GLS63540.1"/>
    <property type="molecule type" value="Genomic_DNA"/>
</dbReference>
<evidence type="ECO:0000313" key="3">
    <source>
        <dbReference type="Proteomes" id="UP001156856"/>
    </source>
</evidence>